<dbReference type="OrthoDB" id="36413at10239"/>
<reference evidence="1 2" key="1">
    <citation type="journal article" date="1995" name="Virology">
        <title>Analysis of 45 kb of DNA located at the left end of the chlorella virus PBCV-1 genome.</title>
        <authorList>
            <person name="Lu Z."/>
            <person name="Li Y."/>
            <person name="Zhang Y."/>
            <person name="Kutish G.F."/>
            <person name="Rock D.L."/>
            <person name="Van Etten J.L."/>
        </authorList>
    </citation>
    <scope>NUCLEOTIDE SEQUENCE [LARGE SCALE GENOMIC DNA]</scope>
</reference>
<evidence type="ECO:0000313" key="2">
    <source>
        <dbReference type="Proteomes" id="UP000000862"/>
    </source>
</evidence>
<reference evidence="1 2" key="3">
    <citation type="journal article" date="1996" name="Virology">
        <title>Analysis of 94 kb of the chlorella virus PBCV-1 330-kb genome: map positions 88 to 182.</title>
        <authorList>
            <person name="Lu Z."/>
            <person name="Li Y."/>
            <person name="Que Q."/>
            <person name="Kutish G.F."/>
            <person name="Rock D.L."/>
            <person name="Van Etten J.L."/>
        </authorList>
    </citation>
    <scope>NUCLEOTIDE SEQUENCE [LARGE SCALE GENOMIC DNA]</scope>
</reference>
<reference evidence="1 2" key="7">
    <citation type="journal article" date="2000" name="Virology">
        <title>Characterization of a beta-1,3-glucanase encoded by chlorella virus PBCV-1.</title>
        <authorList>
            <person name="Sun L."/>
            <person name="Gurnon J.R."/>
            <person name="Adams B.J."/>
            <person name="Graves M.V."/>
            <person name="Van Etten J.L."/>
        </authorList>
    </citation>
    <scope>NUCLEOTIDE SEQUENCE [LARGE SCALE GENOMIC DNA]</scope>
</reference>
<keyword evidence="2" id="KW-1185">Reference proteome</keyword>
<proteinExistence type="predicted"/>
<reference evidence="1 2" key="6">
    <citation type="journal article" date="1999" name="Virology">
        <title>Chlorella virus PBCV-1 encodes a functional homospermidine synthase.</title>
        <authorList>
            <person name="Kaiser A."/>
            <person name="Vollmert M."/>
            <person name="Tholl D."/>
            <person name="Graves M.V."/>
            <person name="Gurnon J.R."/>
            <person name="Xing W."/>
            <person name="Lisec A.D."/>
            <person name="Nickerson K.W."/>
            <person name="Van Etten J.L."/>
        </authorList>
    </citation>
    <scope>NUCLEOTIDE SEQUENCE [LARGE SCALE GENOMIC DNA]</scope>
</reference>
<reference evidence="1 2" key="2">
    <citation type="journal article" date="1995" name="Virology">
        <title>Analysis of 43 kb of the Chlorella virus PBCV-1 330-kb genome: map positions 45 to 88.</title>
        <authorList>
            <person name="Li Y."/>
            <person name="Lu Z."/>
            <person name="Burbank D.E."/>
            <person name="Kutish G.F."/>
            <person name="Rock D.L."/>
            <person name="Van Etten J.L."/>
        </authorList>
    </citation>
    <scope>NUCLEOTIDE SEQUENCE [LARGE SCALE GENOMIC DNA]</scope>
</reference>
<dbReference type="RefSeq" id="NP_049043.2">
    <property type="nucleotide sequence ID" value="NC_000852.5"/>
</dbReference>
<dbReference type="GeneID" id="918196"/>
<sequence>MNAMITENDFTEPRYDLPFHNNTHEQVIDFILMCGDIFPFKIEESDLRRALESVWPDTTKQITLREIAIEMMTRR</sequence>
<reference evidence="1 2" key="5">
    <citation type="journal article" date="1997" name="Virology">
        <title>Analysis of 74 kb of DNA located at the right end of the 330-kb chlorella virus PBCV-1 genome.</title>
        <authorList>
            <person name="Li Y."/>
            <person name="Lu Z."/>
            <person name="Sun L."/>
            <person name="Ropp S."/>
            <person name="Kutish G.F."/>
            <person name="Rock D.L."/>
            <person name="Van Etten J.L."/>
        </authorList>
    </citation>
    <scope>NUCLEOTIDE SEQUENCE [LARGE SCALE GENOMIC DNA]</scope>
</reference>
<gene>
    <name evidence="1" type="primary">A687R</name>
</gene>
<dbReference type="KEGG" id="vg:918196"/>
<accession>O41169</accession>
<protein>
    <submittedName>
        <fullName evidence="1">Uncharacterized protein</fullName>
    </submittedName>
</protein>
<evidence type="ECO:0000313" key="1">
    <source>
        <dbReference type="EMBL" id="AAC96989.2"/>
    </source>
</evidence>
<dbReference type="EMBL" id="JF411744">
    <property type="protein sequence ID" value="AAC96989.2"/>
    <property type="molecule type" value="Genomic_DNA"/>
</dbReference>
<organismHost>
    <name type="scientific">Chlorella</name>
    <dbReference type="NCBI Taxonomy" id="3071"/>
</organismHost>
<dbReference type="Proteomes" id="UP000000862">
    <property type="component" value="Segment"/>
</dbReference>
<reference evidence="1 2" key="8">
    <citation type="journal article" date="2010" name="J. Virol.">
        <title>Microarray analysis of Paramecium bursaria chlorella virus 1 transcription.</title>
        <authorList>
            <person name="Yanai-Balser G.M."/>
            <person name="Duncan G.A."/>
            <person name="Eudy J.D."/>
            <person name="Wang D."/>
            <person name="Li X."/>
            <person name="Agarkova I.V."/>
            <person name="Dunigan D.D."/>
            <person name="Van Etten J.L."/>
        </authorList>
    </citation>
    <scope>NUCLEOTIDE SEQUENCE [LARGE SCALE GENOMIC DNA]</scope>
</reference>
<name>O41169_PBCV1</name>
<reference evidence="1 2" key="4">
    <citation type="journal article" date="1996" name="Virology">
        <title>Analysis of 76 kb of the chlorella virus PBCV-1 330-kb genome: map positions 182 to 258.</title>
        <authorList>
            <person name="Kutish G.F."/>
            <person name="Li Y."/>
            <person name="Lu Z."/>
            <person name="Furuta M."/>
            <person name="Rock D.L."/>
            <person name="Van Etten J.L."/>
        </authorList>
    </citation>
    <scope>NUCLEOTIDE SEQUENCE [LARGE SCALE GENOMIC DNA]</scope>
</reference>
<organism evidence="1 2">
    <name type="scientific">Paramecium bursaria Chlorella virus 1</name>
    <name type="common">PBCV-1</name>
    <dbReference type="NCBI Taxonomy" id="10506"/>
    <lineage>
        <taxon>Viruses</taxon>
        <taxon>Varidnaviria</taxon>
        <taxon>Bamfordvirae</taxon>
        <taxon>Nucleocytoviricota</taxon>
        <taxon>Megaviricetes</taxon>
        <taxon>Algavirales</taxon>
        <taxon>Phycodnaviridae</taxon>
        <taxon>Chlorovirus</taxon>
        <taxon>Chlorovirus vanettense</taxon>
    </lineage>
</organism>